<dbReference type="Gene3D" id="3.80.10.10">
    <property type="entry name" value="Ribonuclease Inhibitor"/>
    <property type="match status" value="3"/>
</dbReference>
<protein>
    <submittedName>
        <fullName evidence="5">Leucine-rich repeat-containing protein</fullName>
    </submittedName>
</protein>
<dbReference type="PANTHER" id="PTHR24113">
    <property type="entry name" value="RAN GTPASE-ACTIVATING PROTEIN 1"/>
    <property type="match status" value="1"/>
</dbReference>
<dbReference type="SMART" id="SM00368">
    <property type="entry name" value="LRR_RI"/>
    <property type="match status" value="5"/>
</dbReference>
<evidence type="ECO:0000256" key="1">
    <source>
        <dbReference type="ARBA" id="ARBA00022468"/>
    </source>
</evidence>
<dbReference type="PATRIC" id="fig|749927.5.peg.6074"/>
<dbReference type="RefSeq" id="WP_013227635.1">
    <property type="nucleotide sequence ID" value="NC_014318.1"/>
</dbReference>
<keyword evidence="1" id="KW-0343">GTPase activation</keyword>
<proteinExistence type="predicted"/>
<accession>A0A0H3DBC9</accession>
<dbReference type="InterPro" id="IPR032675">
    <property type="entry name" value="LRR_dom_sf"/>
</dbReference>
<dbReference type="eggNOG" id="COG4886">
    <property type="taxonomic scope" value="Bacteria"/>
</dbReference>
<evidence type="ECO:0000256" key="3">
    <source>
        <dbReference type="ARBA" id="ARBA00022737"/>
    </source>
</evidence>
<dbReference type="HOGENOM" id="CLU_402086_0_0_11"/>
<keyword evidence="2" id="KW-0433">Leucine-rich repeat</keyword>
<reference evidence="5 6" key="1">
    <citation type="journal article" date="2010" name="Cell Res.">
        <title>Complete genome sequence of the rifamycin SV-producing Amycolatopsis mediterranei U32 revealed its genetic characteristics in phylogeny and metabolism.</title>
        <authorList>
            <person name="Zhao W."/>
            <person name="Zhong Y."/>
            <person name="Yuan H."/>
            <person name="Wang J."/>
            <person name="Zheng H."/>
            <person name="Wang Y."/>
            <person name="Cen X."/>
            <person name="Xu F."/>
            <person name="Bai J."/>
            <person name="Han X."/>
            <person name="Lu G."/>
            <person name="Zhu Y."/>
            <person name="Shao Z."/>
            <person name="Yan H."/>
            <person name="Li C."/>
            <person name="Peng N."/>
            <person name="Zhang Z."/>
            <person name="Zhang Y."/>
            <person name="Lin W."/>
            <person name="Fan Y."/>
            <person name="Qin Z."/>
            <person name="Hu Y."/>
            <person name="Zhu B."/>
            <person name="Wang S."/>
            <person name="Ding X."/>
            <person name="Zhao G.P."/>
        </authorList>
    </citation>
    <scope>NUCLEOTIDE SEQUENCE [LARGE SCALE GENOMIC DNA]</scope>
    <source>
        <strain evidence="6">U-32</strain>
    </source>
</reference>
<sequence length="684" mass="72935">MIDLEAEIERVLDGPPGKLAFRALCALLDRAGSPAPLVERCERRLAAWPDEVREAPWSWLTALDAGHARPGWPLARSIAFRSGPIGTADPPFPDPRERPEVRGISVLDLGYFAAEELAAVTRDLPHWENLRTLRTSFLSRLNTEVVAGLAAAPGLARLEALNLIELREDLFNFDCPPFRPPAGRTLRLWHAGLRAPALVHLLRSDLVPDLRSADVIVGSAAEARDLAGCPGLARLDRLAIGFRCGHDRRSPLATPFFGNVIEADDEACAAFFGRADLSGLKTLEIHGVQLPLGREGLGARGVAAVAPVLPQLTELTLTLLPLGDAPLAQVVKALDHDRVEKLTLTDVVATDVTAAAFTGAFPRLRHLDLSRNHLTEAGARHLAADVRFPALEHLDLSGSGAGSPYYSRPLLQPIGDAGARAWATSPNAANLTRLGLAATGLGAGGLDALLRSENLRNLADLDVSGNPVAGWSADLPPTLRTLDLAQCGLGDDDVRALTAAGPVPALTGISLAYNTIGPAGAKALASWSALPRLRELNLHDNVLGDDGLAELAGSRAAQLLVELDLEQDCWNDAQQPYGVPLPPGIADPAAFPNLDAMLLGVVDEYHGARYSCGFPPQAREELLASGTARPELVAFLTHLEMDEVDSEPEERGGHDFRPDAAARHAESVDQARDFARRLREGDTG</sequence>
<evidence type="ECO:0000256" key="2">
    <source>
        <dbReference type="ARBA" id="ARBA00022614"/>
    </source>
</evidence>
<dbReference type="PANTHER" id="PTHR24113:SF12">
    <property type="entry name" value="RAN GTPASE-ACTIVATING PROTEIN 1"/>
    <property type="match status" value="1"/>
</dbReference>
<dbReference type="InterPro" id="IPR027038">
    <property type="entry name" value="RanGap"/>
</dbReference>
<organism evidence="5 6">
    <name type="scientific">Amycolatopsis mediterranei (strain U-32)</name>
    <dbReference type="NCBI Taxonomy" id="749927"/>
    <lineage>
        <taxon>Bacteria</taxon>
        <taxon>Bacillati</taxon>
        <taxon>Actinomycetota</taxon>
        <taxon>Actinomycetes</taxon>
        <taxon>Pseudonocardiales</taxon>
        <taxon>Pseudonocardiaceae</taxon>
        <taxon>Amycolatopsis</taxon>
    </lineage>
</organism>
<dbReference type="SUPFAM" id="SSF52047">
    <property type="entry name" value="RNI-like"/>
    <property type="match status" value="1"/>
</dbReference>
<feature type="compositionally biased region" description="Basic and acidic residues" evidence="4">
    <location>
        <begin position="649"/>
        <end position="670"/>
    </location>
</feature>
<evidence type="ECO:0000256" key="4">
    <source>
        <dbReference type="SAM" id="MobiDB-lite"/>
    </source>
</evidence>
<dbReference type="AlphaFoldDB" id="A0A0H3DBC9"/>
<dbReference type="InterPro" id="IPR001611">
    <property type="entry name" value="Leu-rich_rpt"/>
</dbReference>
<dbReference type="EMBL" id="CP002000">
    <property type="protein sequence ID" value="ADJ47582.1"/>
    <property type="molecule type" value="Genomic_DNA"/>
</dbReference>
<dbReference type="KEGG" id="amd:AMED_5837"/>
<dbReference type="GO" id="GO:0031267">
    <property type="term" value="F:small GTPase binding"/>
    <property type="evidence" value="ECO:0007669"/>
    <property type="project" value="TreeGrafter"/>
</dbReference>
<dbReference type="GO" id="GO:0005096">
    <property type="term" value="F:GTPase activator activity"/>
    <property type="evidence" value="ECO:0007669"/>
    <property type="project" value="UniProtKB-KW"/>
</dbReference>
<feature type="region of interest" description="Disordered" evidence="4">
    <location>
        <begin position="643"/>
        <end position="670"/>
    </location>
</feature>
<dbReference type="Proteomes" id="UP000000328">
    <property type="component" value="Chromosome"/>
</dbReference>
<evidence type="ECO:0000313" key="5">
    <source>
        <dbReference type="EMBL" id="ADJ47582.1"/>
    </source>
</evidence>
<evidence type="ECO:0000313" key="6">
    <source>
        <dbReference type="Proteomes" id="UP000000328"/>
    </source>
</evidence>
<keyword evidence="3" id="KW-0677">Repeat</keyword>
<dbReference type="OrthoDB" id="3492797at2"/>
<dbReference type="GeneID" id="92873504"/>
<name>A0A0H3DBC9_AMYMU</name>
<dbReference type="GO" id="GO:0048471">
    <property type="term" value="C:perinuclear region of cytoplasm"/>
    <property type="evidence" value="ECO:0007669"/>
    <property type="project" value="TreeGrafter"/>
</dbReference>
<gene>
    <name evidence="5" type="ordered locus">AMED_5837</name>
</gene>
<dbReference type="GO" id="GO:0005829">
    <property type="term" value="C:cytosol"/>
    <property type="evidence" value="ECO:0007669"/>
    <property type="project" value="TreeGrafter"/>
</dbReference>
<dbReference type="GO" id="GO:0006913">
    <property type="term" value="P:nucleocytoplasmic transport"/>
    <property type="evidence" value="ECO:0007669"/>
    <property type="project" value="TreeGrafter"/>
</dbReference>
<dbReference type="Pfam" id="PF13516">
    <property type="entry name" value="LRR_6"/>
    <property type="match status" value="4"/>
</dbReference>